<evidence type="ECO:0000313" key="9">
    <source>
        <dbReference type="EMBL" id="RGQ70338.1"/>
    </source>
</evidence>
<dbReference type="Proteomes" id="UP001296581">
    <property type="component" value="Unassembled WGS sequence"/>
</dbReference>
<organism evidence="11 18">
    <name type="scientific">Mediterraneibacter gnavus</name>
    <name type="common">Ruminococcus gnavus</name>
    <dbReference type="NCBI Taxonomy" id="33038"/>
    <lineage>
        <taxon>Bacteria</taxon>
        <taxon>Bacillati</taxon>
        <taxon>Bacillota</taxon>
        <taxon>Clostridia</taxon>
        <taxon>Lachnospirales</taxon>
        <taxon>Lachnospiraceae</taxon>
        <taxon>Mediterraneibacter</taxon>
    </lineage>
</organism>
<evidence type="ECO:0000313" key="12">
    <source>
        <dbReference type="EMBL" id="RHG17018.1"/>
    </source>
</evidence>
<evidence type="ECO:0000313" key="4">
    <source>
        <dbReference type="EMBL" id="MDB8688195.1"/>
    </source>
</evidence>
<dbReference type="EMBL" id="QRIA01000017">
    <property type="protein sequence ID" value="RHG17018.1"/>
    <property type="molecule type" value="Genomic_DNA"/>
</dbReference>
<accession>A0A2N5NQ39</accession>
<gene>
    <name evidence="13" type="ORF">DW243_12245</name>
    <name evidence="12" type="ORF">DW270_12100</name>
    <name evidence="11" type="ORF">DW812_12995</name>
    <name evidence="10" type="ORF">DWX36_08355</name>
    <name evidence="9" type="ORF">DWY88_03380</name>
    <name evidence="14" type="ORF">DWZ50_07585</name>
    <name evidence="8" type="ORF">DXC31_06945</name>
    <name evidence="5" type="ORF">G4958_04880</name>
    <name evidence="7" type="ORF">G4981_02075</name>
    <name evidence="6" type="ORF">G4993_13745</name>
    <name evidence="3" type="ORF">LIQ08_08375</name>
    <name evidence="2" type="ORF">LIQ10_13840</name>
    <name evidence="4" type="ORF">PNW85_16295</name>
</gene>
<dbReference type="EMBL" id="QRWQ01000006">
    <property type="protein sequence ID" value="RGT39235.1"/>
    <property type="molecule type" value="Genomic_DNA"/>
</dbReference>
<dbReference type="EMBL" id="QSIR01000021">
    <property type="protein sequence ID" value="RHD03973.1"/>
    <property type="molecule type" value="Genomic_DNA"/>
</dbReference>
<evidence type="ECO:0000313" key="7">
    <source>
        <dbReference type="EMBL" id="NSI64084.1"/>
    </source>
</evidence>
<dbReference type="Proteomes" id="UP001297370">
    <property type="component" value="Unassembled WGS sequence"/>
</dbReference>
<evidence type="ECO:0000313" key="14">
    <source>
        <dbReference type="EMBL" id="RHM77163.1"/>
    </source>
</evidence>
<dbReference type="Proteomes" id="UP000284472">
    <property type="component" value="Unassembled WGS sequence"/>
</dbReference>
<proteinExistence type="predicted"/>
<evidence type="ECO:0000313" key="18">
    <source>
        <dbReference type="Proteomes" id="UP000284472"/>
    </source>
</evidence>
<dbReference type="EMBL" id="JAJBNC010000023">
    <property type="protein sequence ID" value="MCB5494796.1"/>
    <property type="molecule type" value="Genomic_DNA"/>
</dbReference>
<dbReference type="EMBL" id="JAJBOM010000009">
    <property type="protein sequence ID" value="MCB5619175.1"/>
    <property type="molecule type" value="Genomic_DNA"/>
</dbReference>
<evidence type="ECO:0000313" key="6">
    <source>
        <dbReference type="EMBL" id="NSI59446.1"/>
    </source>
</evidence>
<evidence type="ECO:0000256" key="1">
    <source>
        <dbReference type="SAM" id="Phobius"/>
    </source>
</evidence>
<keyword evidence="1" id="KW-1133">Transmembrane helix</keyword>
<evidence type="ECO:0000313" key="2">
    <source>
        <dbReference type="EMBL" id="MCB5494796.1"/>
    </source>
</evidence>
<dbReference type="EMBL" id="QRIS01000021">
    <property type="protein sequence ID" value="RHG82499.1"/>
    <property type="molecule type" value="Genomic_DNA"/>
</dbReference>
<dbReference type="Proteomes" id="UP000260808">
    <property type="component" value="Unassembled WGS sequence"/>
</dbReference>
<evidence type="ECO:0000313" key="11">
    <source>
        <dbReference type="EMBL" id="RHD03973.1"/>
    </source>
</evidence>
<evidence type="ECO:0000313" key="3">
    <source>
        <dbReference type="EMBL" id="MCB5619175.1"/>
    </source>
</evidence>
<evidence type="ECO:0000313" key="19">
    <source>
        <dbReference type="Proteomes" id="UP000285610"/>
    </source>
</evidence>
<dbReference type="Proteomes" id="UP000283981">
    <property type="component" value="Unassembled WGS sequence"/>
</dbReference>
<evidence type="ECO:0000313" key="15">
    <source>
        <dbReference type="Proteomes" id="UP000260808"/>
    </source>
</evidence>
<comment type="caution">
    <text evidence="11">The sequence shown here is derived from an EMBL/GenBank/DDBJ whole genome shotgun (WGS) entry which is preliminary data.</text>
</comment>
<dbReference type="Proteomes" id="UP001297422">
    <property type="component" value="Unassembled WGS sequence"/>
</dbReference>
<keyword evidence="1" id="KW-0812">Transmembrane</keyword>
<reference evidence="4" key="5">
    <citation type="submission" date="2023-01" db="EMBL/GenBank/DDBJ databases">
        <title>Human gut microbiome strain richness.</title>
        <authorList>
            <person name="Chen-Liaw A."/>
        </authorList>
    </citation>
    <scope>NUCLEOTIDE SEQUENCE</scope>
    <source>
        <strain evidence="4">RTP21484st1_H11_RTP21484_190118</strain>
    </source>
</reference>
<reference evidence="5" key="2">
    <citation type="journal article" date="2020" name="Cell Host Microbe">
        <title>Functional and Genomic Variation between Human-Derived Isolates of Lachnospiraceae Reveals Inter- and Intra-Species Diversity.</title>
        <authorList>
            <person name="Sorbara M.T."/>
            <person name="Littmann E.R."/>
            <person name="Fontana E."/>
            <person name="Moody T.U."/>
            <person name="Kohout C.E."/>
            <person name="Gjonbalaj M."/>
            <person name="Eaton V."/>
            <person name="Seok R."/>
            <person name="Leiner I.M."/>
            <person name="Pamer E.G."/>
        </authorList>
    </citation>
    <scope>NUCLEOTIDE SEQUENCE</scope>
    <source>
        <strain evidence="7">MSK.11.9</strain>
        <strain evidence="6">MSK.15.32</strain>
        <strain evidence="5">MSK.22.53</strain>
    </source>
</reference>
<feature type="transmembrane region" description="Helical" evidence="1">
    <location>
        <begin position="200"/>
        <end position="217"/>
    </location>
</feature>
<dbReference type="Proteomes" id="UP000285610">
    <property type="component" value="Unassembled WGS sequence"/>
</dbReference>
<keyword evidence="1" id="KW-0472">Membrane</keyword>
<dbReference type="AlphaFoldDB" id="A0A2N5NQ39"/>
<feature type="transmembrane region" description="Helical" evidence="1">
    <location>
        <begin position="259"/>
        <end position="283"/>
    </location>
</feature>
<reference evidence="2" key="4">
    <citation type="submission" date="2021-10" db="EMBL/GenBank/DDBJ databases">
        <title>Collection of gut derived symbiotic bacterial strains cultured from healthy donors.</title>
        <authorList>
            <person name="Lin H."/>
            <person name="Littmann E."/>
            <person name="Claire K."/>
            <person name="Pamer E."/>
        </authorList>
    </citation>
    <scope>NUCLEOTIDE SEQUENCE</scope>
    <source>
        <strain evidence="3">MSK.23.18</strain>
        <strain evidence="2">MSK.23.4</strain>
    </source>
</reference>
<evidence type="ECO:0000313" key="21">
    <source>
        <dbReference type="Proteomes" id="UP000286137"/>
    </source>
</evidence>
<dbReference type="EMBL" id="QRTJ01000004">
    <property type="protein sequence ID" value="RGQ70338.1"/>
    <property type="molecule type" value="Genomic_DNA"/>
</dbReference>
<evidence type="ECO:0000313" key="17">
    <source>
        <dbReference type="Proteomes" id="UP000283981"/>
    </source>
</evidence>
<sequence>MRDIKQAFWIAGQNFYGWKKSPRIWMTFILAAILCLMLSDQIISHAIKYETILQVFEPFIWTYGDASSVMLSSLLLILLFADMPFISQATPYWLVRTKRKIWLAGQIIYVILATVIYNIFLAVMLGIMGAPFSFTGNVWSETAAMLGYGGGESITVPVSIKTMESSTPYMCAAIVFGLVLLYTLFIAVLMLFLNLAAGNMAGVIGAFAVSLYGLLLNPDVFRKLFHFTESQEYRANVFCGWLSPLNQATFPMHSFGYDYLPGIGMSMFIFAILIIALIGLSAVRIKGYNFSFTQTNE</sequence>
<reference evidence="15 16" key="1">
    <citation type="submission" date="2018-08" db="EMBL/GenBank/DDBJ databases">
        <title>A genome reference for cultivated species of the human gut microbiota.</title>
        <authorList>
            <person name="Zou Y."/>
            <person name="Xue W."/>
            <person name="Luo G."/>
        </authorList>
    </citation>
    <scope>NUCLEOTIDE SEQUENCE [LARGE SCALE GENOMIC DNA]</scope>
    <source>
        <strain evidence="10 16">AF19-16AC</strain>
        <strain evidence="9 21">AF27-4BH</strain>
        <strain evidence="14 19">AF33-12</strain>
        <strain evidence="13 17">AM21-18</strain>
        <strain evidence="12 20">AM22-7AC</strain>
        <strain evidence="11 18">AM32-6</strain>
        <strain evidence="8 15">TF01-20-2</strain>
    </source>
</reference>
<dbReference type="Proteomes" id="UP001296580">
    <property type="component" value="Unassembled WGS sequence"/>
</dbReference>
<feature type="transmembrane region" description="Helical" evidence="1">
    <location>
        <begin position="167"/>
        <end position="193"/>
    </location>
</feature>
<evidence type="ECO:0000313" key="20">
    <source>
        <dbReference type="Proteomes" id="UP000285697"/>
    </source>
</evidence>
<dbReference type="Proteomes" id="UP000286137">
    <property type="component" value="Unassembled WGS sequence"/>
</dbReference>
<dbReference type="Proteomes" id="UP000285697">
    <property type="component" value="Unassembled WGS sequence"/>
</dbReference>
<dbReference type="EMBL" id="JAAIRV010000032">
    <property type="protein sequence ID" value="NSI59446.1"/>
    <property type="molecule type" value="Genomic_DNA"/>
</dbReference>
<dbReference type="EMBL" id="JAQMLA010000068">
    <property type="protein sequence ID" value="MDB8688195.1"/>
    <property type="molecule type" value="Genomic_DNA"/>
</dbReference>
<evidence type="ECO:0000313" key="10">
    <source>
        <dbReference type="EMBL" id="RGT39235.1"/>
    </source>
</evidence>
<dbReference type="EMBL" id="QSSX01000012">
    <property type="protein sequence ID" value="RGM23608.1"/>
    <property type="molecule type" value="Genomic_DNA"/>
</dbReference>
<dbReference type="Proteomes" id="UP000283834">
    <property type="component" value="Unassembled WGS sequence"/>
</dbReference>
<dbReference type="Proteomes" id="UP001212160">
    <property type="component" value="Unassembled WGS sequence"/>
</dbReference>
<dbReference type="EMBL" id="JAAIRM010000006">
    <property type="protein sequence ID" value="NSI18694.1"/>
    <property type="molecule type" value="Genomic_DNA"/>
</dbReference>
<protein>
    <submittedName>
        <fullName evidence="11">Uncharacterized protein</fullName>
    </submittedName>
</protein>
<evidence type="ECO:0000313" key="16">
    <source>
        <dbReference type="Proteomes" id="UP000283834"/>
    </source>
</evidence>
<feature type="transmembrane region" description="Helical" evidence="1">
    <location>
        <begin position="107"/>
        <end position="130"/>
    </location>
</feature>
<evidence type="ECO:0000313" key="8">
    <source>
        <dbReference type="EMBL" id="RGM23608.1"/>
    </source>
</evidence>
<reference evidence="5" key="3">
    <citation type="submission" date="2020-02" db="EMBL/GenBank/DDBJ databases">
        <authorList>
            <person name="Littmann E."/>
            <person name="Sorbara M."/>
        </authorList>
    </citation>
    <scope>NUCLEOTIDE SEQUENCE</scope>
    <source>
        <strain evidence="7">MSK.11.9</strain>
        <strain evidence="6">MSK.15.32</strain>
        <strain evidence="5">MSK.22.53</strain>
    </source>
</reference>
<dbReference type="EMBL" id="JAAIRY010000002">
    <property type="protein sequence ID" value="NSI64084.1"/>
    <property type="molecule type" value="Genomic_DNA"/>
</dbReference>
<name>A0A2N5NQ39_MEDGN</name>
<dbReference type="GeneID" id="79805306"/>
<evidence type="ECO:0000313" key="13">
    <source>
        <dbReference type="EMBL" id="RHG82499.1"/>
    </source>
</evidence>
<dbReference type="EMBL" id="QRQE01000015">
    <property type="protein sequence ID" value="RHM77163.1"/>
    <property type="molecule type" value="Genomic_DNA"/>
</dbReference>
<dbReference type="Proteomes" id="UP001296643">
    <property type="component" value="Unassembled WGS sequence"/>
</dbReference>
<evidence type="ECO:0000313" key="5">
    <source>
        <dbReference type="EMBL" id="NSI18694.1"/>
    </source>
</evidence>
<dbReference type="RefSeq" id="WP_005428264.1">
    <property type="nucleotide sequence ID" value="NZ_AP031447.1"/>
</dbReference>